<organism evidence="2">
    <name type="scientific">marine metagenome</name>
    <dbReference type="NCBI Taxonomy" id="408172"/>
    <lineage>
        <taxon>unclassified sequences</taxon>
        <taxon>metagenomes</taxon>
        <taxon>ecological metagenomes</taxon>
    </lineage>
</organism>
<sequence>MEIKGIIKKISETVQISDRFRKREFVVEYANNPDYPQPLQFELVQDRCELLDSFQEGQEVEVHFELRGREWTSPQGQVKYFNSLQAWKLVAEQEVAKPPSQDIQNSGMSVDVPEEKPGWLDSDAADDLPF</sequence>
<dbReference type="EMBL" id="UINC01096820">
    <property type="protein sequence ID" value="SVC54025.1"/>
    <property type="molecule type" value="Genomic_DNA"/>
</dbReference>
<dbReference type="AlphaFoldDB" id="A0A382N0Y3"/>
<feature type="region of interest" description="Disordered" evidence="1">
    <location>
        <begin position="98"/>
        <end position="130"/>
    </location>
</feature>
<dbReference type="InterPro" id="IPR021474">
    <property type="entry name" value="DUF3127"/>
</dbReference>
<protein>
    <recommendedName>
        <fullName evidence="3">DUF3127 domain-containing protein</fullName>
    </recommendedName>
</protein>
<evidence type="ECO:0008006" key="3">
    <source>
        <dbReference type="Google" id="ProtNLM"/>
    </source>
</evidence>
<proteinExistence type="predicted"/>
<evidence type="ECO:0000256" key="1">
    <source>
        <dbReference type="SAM" id="MobiDB-lite"/>
    </source>
</evidence>
<gene>
    <name evidence="2" type="ORF">METZ01_LOCUS306879</name>
</gene>
<reference evidence="2" key="1">
    <citation type="submission" date="2018-05" db="EMBL/GenBank/DDBJ databases">
        <authorList>
            <person name="Lanie J.A."/>
            <person name="Ng W.-L."/>
            <person name="Kazmierczak K.M."/>
            <person name="Andrzejewski T.M."/>
            <person name="Davidsen T.M."/>
            <person name="Wayne K.J."/>
            <person name="Tettelin H."/>
            <person name="Glass J.I."/>
            <person name="Rusch D."/>
            <person name="Podicherti R."/>
            <person name="Tsui H.-C.T."/>
            <person name="Winkler M.E."/>
        </authorList>
    </citation>
    <scope>NUCLEOTIDE SEQUENCE</scope>
</reference>
<name>A0A382N0Y3_9ZZZZ</name>
<accession>A0A382N0Y3</accession>
<evidence type="ECO:0000313" key="2">
    <source>
        <dbReference type="EMBL" id="SVC54025.1"/>
    </source>
</evidence>
<dbReference type="Pfam" id="PF11325">
    <property type="entry name" value="DUF3127"/>
    <property type="match status" value="1"/>
</dbReference>